<feature type="compositionally biased region" description="Low complexity" evidence="1">
    <location>
        <begin position="381"/>
        <end position="396"/>
    </location>
</feature>
<keyword evidence="2" id="KW-0472">Membrane</keyword>
<evidence type="ECO:0000256" key="2">
    <source>
        <dbReference type="SAM" id="Phobius"/>
    </source>
</evidence>
<dbReference type="Proteomes" id="UP001530400">
    <property type="component" value="Unassembled WGS sequence"/>
</dbReference>
<dbReference type="PANTHER" id="PTHR33050">
    <property type="entry name" value="REVERSE TRANSCRIPTASE DOMAIN-CONTAINING PROTEIN"/>
    <property type="match status" value="1"/>
</dbReference>
<accession>A0ABD3MXR7</accession>
<protein>
    <submittedName>
        <fullName evidence="3">Uncharacterized protein</fullName>
    </submittedName>
</protein>
<dbReference type="InterPro" id="IPR043502">
    <property type="entry name" value="DNA/RNA_pol_sf"/>
</dbReference>
<evidence type="ECO:0000313" key="3">
    <source>
        <dbReference type="EMBL" id="KAL3768613.1"/>
    </source>
</evidence>
<dbReference type="PANTHER" id="PTHR33050:SF7">
    <property type="entry name" value="RIBONUCLEASE H"/>
    <property type="match status" value="1"/>
</dbReference>
<keyword evidence="2" id="KW-1133">Transmembrane helix</keyword>
<keyword evidence="4" id="KW-1185">Reference proteome</keyword>
<name>A0ABD3MXR7_9STRA</name>
<evidence type="ECO:0000313" key="4">
    <source>
        <dbReference type="Proteomes" id="UP001530400"/>
    </source>
</evidence>
<feature type="region of interest" description="Disordered" evidence="1">
    <location>
        <begin position="327"/>
        <end position="424"/>
    </location>
</feature>
<dbReference type="SUPFAM" id="SSF56672">
    <property type="entry name" value="DNA/RNA polymerases"/>
    <property type="match status" value="1"/>
</dbReference>
<gene>
    <name evidence="3" type="ORF">ACHAWO_009632</name>
</gene>
<dbReference type="EMBL" id="JALLPJ020001343">
    <property type="protein sequence ID" value="KAL3768613.1"/>
    <property type="molecule type" value="Genomic_DNA"/>
</dbReference>
<reference evidence="3 4" key="1">
    <citation type="submission" date="2024-10" db="EMBL/GenBank/DDBJ databases">
        <title>Updated reference genomes for cyclostephanoid diatoms.</title>
        <authorList>
            <person name="Roberts W.R."/>
            <person name="Alverson A.J."/>
        </authorList>
    </citation>
    <scope>NUCLEOTIDE SEQUENCE [LARGE SCALE GENOMIC DNA]</scope>
    <source>
        <strain evidence="3 4">AJA010-31</strain>
    </source>
</reference>
<sequence length="1914" mass="213656">MVFVAQGWCNVLVVALLLDLPILAIFIEARVARLLGPLLHGKSLALYVLAEVTSIDLPFPSVVVVSGSITFYARLRDRLKYHDYVMWVFQQEFRQLSFKQWRKALAGAMARCSDWNLDPVVFRHDEYGGATDAAHVIGFSPALQLSDASFCHPPNVARAISHFWKPADNGSVKFCGSLAPVTGVHRRPVIHKGVLRSEGLLPVSSPSLDVCGPSVFHPGKLIRRSLSRDEFLSLFDVPSALYSAFTPDGWSITNTLPFEAAPSPVIIASLLRSLWSSSGGDELKVVEDLPDLLVRADPPTEDTKQLLAGQHAAEEIAEELEDYHLPSSDLGIDLYPNEDRDPPSDDDMSSVASEDRSMLSLASRASSSSDESEGTIPSLISRDSSSSDDSSRGQSSVPGLIHRVYDTESDEDSFMPRRKTPLGSKADTSRWEFLDDVSVGADATLETEDITESVQTFDKENSSLGWSVGSLSQCSMSESSASSLASAETLLTFSSAASEALFKPLADAATLAKVEDQTIDAATLAKVEDQTIGKRAVKADDADVPTHLWDDRIRSHAPANVKAPALEGCRELELRVFRRALYLDCKDYLAETYGEDWLSQDQKKGRYRLTKLGRDVESIRNILWHASETSFFEYHSGSRLHFFRWPLRYRKLARDGVPILFETNGPSKRQCQPEFTDPNVKEHVRSKILKVIKRRYMVRARTNYDIKSLIKYFGVPKGLTDIRIVYDATASGLNEAVWAPSFWLPTIDSMVRALCSSSWMVDRDIGDMFLNFQLHESAWCYAGVDIQPIMTKDEVSAKKARWYHWVRNAMGFAPSPYNSIKMALVAEEVIRGDKSDTQNPFHWKSVLLNLPGSETYDPTVSWICKVREDGLIACELFTFVDDERVTGPTEELTWMAAHVMAAKQAYLGIQDAARKADKCSQQPRAWAGAVVHVVENKGVCVLTSEEKWNKMKSIVQKWSDKLKAGDEKLDHKELLSDRGFLVYVTRAYPSMIPYVKGFHLTAEMWRGNRDEEGWKLPAAKCSDALVQQDGSTILERDEDEALARHLVRKKFGPVLPQHAPPDGVTSAAPRLKEDLKALLFLSQSVLPPLRVVRPSKVLHVFYGFGDASGKGRGSTFQGFHTVHAPGGQAGPTGDVVYRIGVWSASAESESSNFRELCNLVEDLEAEAGRGGLVDTEVFLFTDNSTSESAFYKGSSSSKKLHSLVLRLHKLALDYSFILHVIHVAGTRMIAQGTDGCSRGVLLEGVMAGQSMLKFIDLDKSAVDRSADLLGWVQSWCGVRDIKPLTPEEWFQEGHGITGGHPDKHGVWMPDHEPSGRLHLWTPPPAVADAMLEELLKARHKRTDAFHVVLIPRLMAPRWRRLFHKAVDLSFVVDAGVSFWPSNMYEPLFVGVVFPFTRHRPWCLKRSPLMWAGSCVKCAKRVTSLEGVFCANFSNSRENWTPCRQAWHWDCYTCLGQKRFPLVILKDDDGEIWEGQESRSARLNTGVAGIHCVIAFQCEACWIRNLEGRDANPIADRNYLVCLRRANLDAMNARASSTVKSHIDHIKATELRCKDLNRTPNFPPRGPFPIGDPVGMGCAVDMLYRSMIAKGRITDFIQYNTMRKGRATQTMLWGSSPQGTIEGSTFSGNATRIRFTTCPTQSNWFSEFLLGAQDRMGYETKNQKAVSISAVIRQIELIESDIEEAGSQEQVHVLVKLATLITVLTVGSLRGHEGFYLDLAATRKHLAEGSNGIVPAKALTTKLMTEKETKNLPQVCLCLLGKFKGETGERYHSIIVANETSSGLRPRFWIERLLEVCKDEGRMSGYAFNNPDGSPASPTEYNALVRHYFTLMIEEDEDLLDPNTEVVRYGVSRTYRKSSESKARASGIPKDQVETMNRWRRIEKAKGKMPKFDMADHYADAKQLSTLTWRYSYAL</sequence>
<evidence type="ECO:0000256" key="1">
    <source>
        <dbReference type="SAM" id="MobiDB-lite"/>
    </source>
</evidence>
<comment type="caution">
    <text evidence="3">The sequence shown here is derived from an EMBL/GenBank/DDBJ whole genome shotgun (WGS) entry which is preliminary data.</text>
</comment>
<feature type="compositionally biased region" description="Low complexity" evidence="1">
    <location>
        <begin position="358"/>
        <end position="369"/>
    </location>
</feature>
<keyword evidence="2" id="KW-0812">Transmembrane</keyword>
<dbReference type="InterPro" id="IPR052055">
    <property type="entry name" value="Hepadnavirus_pol/RT"/>
</dbReference>
<feature type="transmembrane region" description="Helical" evidence="2">
    <location>
        <begin position="12"/>
        <end position="32"/>
    </location>
</feature>
<proteinExistence type="predicted"/>
<organism evidence="3 4">
    <name type="scientific">Cyclotella atomus</name>
    <dbReference type="NCBI Taxonomy" id="382360"/>
    <lineage>
        <taxon>Eukaryota</taxon>
        <taxon>Sar</taxon>
        <taxon>Stramenopiles</taxon>
        <taxon>Ochrophyta</taxon>
        <taxon>Bacillariophyta</taxon>
        <taxon>Coscinodiscophyceae</taxon>
        <taxon>Thalassiosirophycidae</taxon>
        <taxon>Stephanodiscales</taxon>
        <taxon>Stephanodiscaceae</taxon>
        <taxon>Cyclotella</taxon>
    </lineage>
</organism>